<dbReference type="RefSeq" id="WP_243700673.1">
    <property type="nucleotide sequence ID" value="NZ_DOLB01000003.1"/>
</dbReference>
<dbReference type="Proteomes" id="UP000294886">
    <property type="component" value="Unassembled WGS sequence"/>
</dbReference>
<sequence>MQKKRPHWGKIKNQNKGEGEVRDEIKKIMQLTKQEEKRKYAEEDIEEWLRVSLPILEGPFASKPWIKYVLKELIRANGLAVGI</sequence>
<proteinExistence type="predicted"/>
<dbReference type="AlphaFoldDB" id="A0A124FCA1"/>
<organism evidence="1 2">
    <name type="scientific">Caldanaerobacter subterraneus</name>
    <dbReference type="NCBI Taxonomy" id="911092"/>
    <lineage>
        <taxon>Bacteria</taxon>
        <taxon>Bacillati</taxon>
        <taxon>Bacillota</taxon>
        <taxon>Clostridia</taxon>
        <taxon>Thermoanaerobacterales</taxon>
        <taxon>Thermoanaerobacteraceae</taxon>
        <taxon>Caldanaerobacter</taxon>
    </lineage>
</organism>
<name>A0A124FCA1_9THEO</name>
<dbReference type="EMBL" id="SLWU01000025">
    <property type="protein sequence ID" value="TCO58988.1"/>
    <property type="molecule type" value="Genomic_DNA"/>
</dbReference>
<comment type="caution">
    <text evidence="1">The sequence shown here is derived from an EMBL/GenBank/DDBJ whole genome shotgun (WGS) entry which is preliminary data.</text>
</comment>
<evidence type="ECO:0000313" key="2">
    <source>
        <dbReference type="Proteomes" id="UP000294886"/>
    </source>
</evidence>
<reference evidence="1 2" key="1">
    <citation type="submission" date="2019-03" db="EMBL/GenBank/DDBJ databases">
        <title>Genomic Encyclopedia of Type Strains, Phase IV (KMG-IV): sequencing the most valuable type-strain genomes for metagenomic binning, comparative biology and taxonomic classification.</title>
        <authorList>
            <person name="Goeker M."/>
        </authorList>
    </citation>
    <scope>NUCLEOTIDE SEQUENCE [LARGE SCALE GENOMIC DNA]</scope>
    <source>
        <strain evidence="1 2">DSM 13054</strain>
    </source>
</reference>
<evidence type="ECO:0000313" key="1">
    <source>
        <dbReference type="EMBL" id="TCO58988.1"/>
    </source>
</evidence>
<protein>
    <submittedName>
        <fullName evidence="1">Uncharacterized protein</fullName>
    </submittedName>
</protein>
<gene>
    <name evidence="1" type="ORF">EV203_1257</name>
</gene>
<accession>A0A124FCA1</accession>